<gene>
    <name evidence="1" type="ORF">PPERSA_07963</name>
</gene>
<evidence type="ECO:0000313" key="1">
    <source>
        <dbReference type="EMBL" id="KRW99478.1"/>
    </source>
</evidence>
<evidence type="ECO:0000313" key="2">
    <source>
        <dbReference type="Proteomes" id="UP000054937"/>
    </source>
</evidence>
<name>A0A0V0QB66_PSEPJ</name>
<sequence>MDQNQNKETNNFYSESELDSKNQIIFYQKNGIFIPFNQQQFVQQDQNHSNQQNMKHQNLNLQTLKNINNCNPVNRKYLMKSQDDQNDKVSNIKNNNKVLQDSQYKNISSHLLKINSIIRWFENTFETYKQKDNSNFKAHFNKYIQQYSPKLDERTTYQRK</sequence>
<comment type="caution">
    <text evidence="1">The sequence shown here is derived from an EMBL/GenBank/DDBJ whole genome shotgun (WGS) entry which is preliminary data.</text>
</comment>
<accession>A0A0V0QB66</accession>
<dbReference type="Proteomes" id="UP000054937">
    <property type="component" value="Unassembled WGS sequence"/>
</dbReference>
<dbReference type="AlphaFoldDB" id="A0A0V0QB66"/>
<protein>
    <submittedName>
        <fullName evidence="1">Uncharacterized protein</fullName>
    </submittedName>
</protein>
<reference evidence="1 2" key="1">
    <citation type="journal article" date="2015" name="Sci. Rep.">
        <title>Genome of the facultative scuticociliatosis pathogen Pseudocohnilembus persalinus provides insight into its virulence through horizontal gene transfer.</title>
        <authorList>
            <person name="Xiong J."/>
            <person name="Wang G."/>
            <person name="Cheng J."/>
            <person name="Tian M."/>
            <person name="Pan X."/>
            <person name="Warren A."/>
            <person name="Jiang C."/>
            <person name="Yuan D."/>
            <person name="Miao W."/>
        </authorList>
    </citation>
    <scope>NUCLEOTIDE SEQUENCE [LARGE SCALE GENOMIC DNA]</scope>
    <source>
        <strain evidence="1">36N120E</strain>
    </source>
</reference>
<dbReference type="EMBL" id="LDAU01000212">
    <property type="protein sequence ID" value="KRW99478.1"/>
    <property type="molecule type" value="Genomic_DNA"/>
</dbReference>
<keyword evidence="2" id="KW-1185">Reference proteome</keyword>
<organism evidence="1 2">
    <name type="scientific">Pseudocohnilembus persalinus</name>
    <name type="common">Ciliate</name>
    <dbReference type="NCBI Taxonomy" id="266149"/>
    <lineage>
        <taxon>Eukaryota</taxon>
        <taxon>Sar</taxon>
        <taxon>Alveolata</taxon>
        <taxon>Ciliophora</taxon>
        <taxon>Intramacronucleata</taxon>
        <taxon>Oligohymenophorea</taxon>
        <taxon>Scuticociliatia</taxon>
        <taxon>Philasterida</taxon>
        <taxon>Pseudocohnilembidae</taxon>
        <taxon>Pseudocohnilembus</taxon>
    </lineage>
</organism>
<dbReference type="InParanoid" id="A0A0V0QB66"/>
<proteinExistence type="predicted"/>